<proteinExistence type="predicted"/>
<evidence type="ECO:0000256" key="1">
    <source>
        <dbReference type="ARBA" id="ARBA00022574"/>
    </source>
</evidence>
<dbReference type="InterPro" id="IPR001680">
    <property type="entry name" value="WD40_rpt"/>
</dbReference>
<gene>
    <name evidence="5" type="ORF">TAV2_LOCUS19929</name>
</gene>
<dbReference type="PANTHER" id="PTHR44472">
    <property type="entry name" value="DDB1- AND CUL4-ASSOCIATED FACTOR 4-RELATED"/>
    <property type="match status" value="1"/>
</dbReference>
<feature type="region of interest" description="Disordered" evidence="4">
    <location>
        <begin position="328"/>
        <end position="352"/>
    </location>
</feature>
<dbReference type="PANTHER" id="PTHR44472:SF1">
    <property type="entry name" value="DDB1 AND CUL4 ASSOCIATED FACTOR 4"/>
    <property type="match status" value="1"/>
</dbReference>
<protein>
    <submittedName>
        <fullName evidence="5">Uncharacterized protein</fullName>
    </submittedName>
</protein>
<feature type="region of interest" description="Disordered" evidence="4">
    <location>
        <begin position="20"/>
        <end position="49"/>
    </location>
</feature>
<dbReference type="InterPro" id="IPR036322">
    <property type="entry name" value="WD40_repeat_dom_sf"/>
</dbReference>
<dbReference type="Pfam" id="PF23761">
    <property type="entry name" value="Beta-prop_DCAF4"/>
    <property type="match status" value="1"/>
</dbReference>
<dbReference type="Gene3D" id="2.130.10.10">
    <property type="entry name" value="YVTN repeat-like/Quinoprotein amine dehydrogenase"/>
    <property type="match status" value="1"/>
</dbReference>
<evidence type="ECO:0000256" key="2">
    <source>
        <dbReference type="ARBA" id="ARBA00022737"/>
    </source>
</evidence>
<dbReference type="InterPro" id="IPR052254">
    <property type="entry name" value="CUL4-DDB1_E3_ligase_receptor"/>
</dbReference>
<feature type="repeat" description="WD" evidence="3">
    <location>
        <begin position="417"/>
        <end position="460"/>
    </location>
</feature>
<dbReference type="SUPFAM" id="SSF50978">
    <property type="entry name" value="WD40 repeat-like"/>
    <property type="match status" value="1"/>
</dbReference>
<evidence type="ECO:0000313" key="5">
    <source>
        <dbReference type="EMBL" id="CAH2072527.1"/>
    </source>
</evidence>
<dbReference type="SMART" id="SM00320">
    <property type="entry name" value="WD40"/>
    <property type="match status" value="3"/>
</dbReference>
<dbReference type="InterPro" id="IPR015943">
    <property type="entry name" value="WD40/YVTN_repeat-like_dom_sf"/>
</dbReference>
<reference evidence="5 6" key="1">
    <citation type="submission" date="2022-03" db="EMBL/GenBank/DDBJ databases">
        <authorList>
            <person name="Nunn A."/>
            <person name="Chopra R."/>
            <person name="Nunn A."/>
            <person name="Contreras Garrido A."/>
        </authorList>
    </citation>
    <scope>NUCLEOTIDE SEQUENCE [LARGE SCALE GENOMIC DNA]</scope>
</reference>
<sequence>MRPELPGFYYDEEKKKYFAIKGPIPGSKPSSSSRTKQNPEPKPFQEPNYQKRNKLKALKLLYSRELSGCVIPVNKKKCNFKEEIEKTQASNPVAWRYESTENIGDAALKQLEIDIQTSQGLVRKSILVAGSTGGCLSILRVFRAGQVLVDEPETQAINGGIECDAVSVLPRKANDAEEREAPRVIWRPARSHLQALSSISSIQLIRRYDASEDSHCVKRALITTLGSTGRGSIFLLNLAEEPYILTLRSLQGNVSSECTIWTADCNISGSHAAIGSDLGAALVDLETGAGSYFLRSKSDVLALQFHQSGNIVQCGLRNGAIVSVDLRERPGRPTPTLTKHHLRNPSSSKTSQNTLKKEWFELKGNINPSRVIYMPSSLTCLKTLKTYDQYLMASSMDGTIKLYDQRMVKRGVAVQTYEGHVNSHTRIEFGIDPSERFLMSGGDDCYTRIWSIKSGQLLSENKFSNTVPSVVLWSDVERKTDWNDSIVHGAWLGSREAIFSMF</sequence>
<evidence type="ECO:0000256" key="4">
    <source>
        <dbReference type="SAM" id="MobiDB-lite"/>
    </source>
</evidence>
<keyword evidence="6" id="KW-1185">Reference proteome</keyword>
<dbReference type="PROSITE" id="PS50082">
    <property type="entry name" value="WD_REPEATS_2"/>
    <property type="match status" value="1"/>
</dbReference>
<evidence type="ECO:0000256" key="3">
    <source>
        <dbReference type="PROSITE-ProRule" id="PRU00221"/>
    </source>
</evidence>
<keyword evidence="1 3" id="KW-0853">WD repeat</keyword>
<name>A0AAU9SXV6_THLAR</name>
<dbReference type="AlphaFoldDB" id="A0AAU9SXV6"/>
<organism evidence="5 6">
    <name type="scientific">Thlaspi arvense</name>
    <name type="common">Field penny-cress</name>
    <dbReference type="NCBI Taxonomy" id="13288"/>
    <lineage>
        <taxon>Eukaryota</taxon>
        <taxon>Viridiplantae</taxon>
        <taxon>Streptophyta</taxon>
        <taxon>Embryophyta</taxon>
        <taxon>Tracheophyta</taxon>
        <taxon>Spermatophyta</taxon>
        <taxon>Magnoliopsida</taxon>
        <taxon>eudicotyledons</taxon>
        <taxon>Gunneridae</taxon>
        <taxon>Pentapetalae</taxon>
        <taxon>rosids</taxon>
        <taxon>malvids</taxon>
        <taxon>Brassicales</taxon>
        <taxon>Brassicaceae</taxon>
        <taxon>Thlaspideae</taxon>
        <taxon>Thlaspi</taxon>
    </lineage>
</organism>
<accession>A0AAU9SXV6</accession>
<dbReference type="EMBL" id="OU466862">
    <property type="protein sequence ID" value="CAH2072527.1"/>
    <property type="molecule type" value="Genomic_DNA"/>
</dbReference>
<keyword evidence="2" id="KW-0677">Repeat</keyword>
<evidence type="ECO:0000313" key="6">
    <source>
        <dbReference type="Proteomes" id="UP000836841"/>
    </source>
</evidence>
<dbReference type="Proteomes" id="UP000836841">
    <property type="component" value="Chromosome 6"/>
</dbReference>
<feature type="compositionally biased region" description="Low complexity" evidence="4">
    <location>
        <begin position="20"/>
        <end position="33"/>
    </location>
</feature>